<dbReference type="PANTHER" id="PTHR23150:SF19">
    <property type="entry name" value="FORMYLGLYCINE-GENERATING ENZYME"/>
    <property type="match status" value="1"/>
</dbReference>
<dbReference type="Pfam" id="PF03781">
    <property type="entry name" value="FGE-sulfatase"/>
    <property type="match status" value="1"/>
</dbReference>
<dbReference type="InterPro" id="IPR042095">
    <property type="entry name" value="SUMF_sf"/>
</dbReference>
<evidence type="ECO:0000256" key="1">
    <source>
        <dbReference type="SAM" id="SignalP"/>
    </source>
</evidence>
<feature type="chain" id="PRO_5045167367" evidence="1">
    <location>
        <begin position="19"/>
        <end position="304"/>
    </location>
</feature>
<feature type="domain" description="Sulfatase-modifying factor enzyme-like" evidence="2">
    <location>
        <begin position="41"/>
        <end position="299"/>
    </location>
</feature>
<evidence type="ECO:0000313" key="3">
    <source>
        <dbReference type="EMBL" id="MBP2017294.1"/>
    </source>
</evidence>
<organism evidence="3 4">
    <name type="scientific">Symbiobacterium terraclitae</name>
    <dbReference type="NCBI Taxonomy" id="557451"/>
    <lineage>
        <taxon>Bacteria</taxon>
        <taxon>Bacillati</taxon>
        <taxon>Bacillota</taxon>
        <taxon>Clostridia</taxon>
        <taxon>Eubacteriales</taxon>
        <taxon>Symbiobacteriaceae</taxon>
        <taxon>Symbiobacterium</taxon>
    </lineage>
</organism>
<dbReference type="RefSeq" id="WP_209465445.1">
    <property type="nucleotide sequence ID" value="NZ_JAGGLG010000004.1"/>
</dbReference>
<feature type="signal peptide" evidence="1">
    <location>
        <begin position="1"/>
        <end position="18"/>
    </location>
</feature>
<dbReference type="EMBL" id="JAGGLG010000004">
    <property type="protein sequence ID" value="MBP2017294.1"/>
    <property type="molecule type" value="Genomic_DNA"/>
</dbReference>
<keyword evidence="1" id="KW-0732">Signal</keyword>
<dbReference type="SUPFAM" id="SSF56436">
    <property type="entry name" value="C-type lectin-like"/>
    <property type="match status" value="1"/>
</dbReference>
<dbReference type="Proteomes" id="UP001519289">
    <property type="component" value="Unassembled WGS sequence"/>
</dbReference>
<accession>A0ABS4JP34</accession>
<gene>
    <name evidence="3" type="ORF">J2Z79_000677</name>
</gene>
<dbReference type="PROSITE" id="PS51257">
    <property type="entry name" value="PROKAR_LIPOPROTEIN"/>
    <property type="match status" value="1"/>
</dbReference>
<dbReference type="Gene3D" id="3.90.1580.10">
    <property type="entry name" value="paralog of FGE (formylglycine-generating enzyme)"/>
    <property type="match status" value="1"/>
</dbReference>
<comment type="caution">
    <text evidence="3">The sequence shown here is derived from an EMBL/GenBank/DDBJ whole genome shotgun (WGS) entry which is preliminary data.</text>
</comment>
<protein>
    <submittedName>
        <fullName evidence="3">Formylglycine-generating enzyme required for sulfatase activity</fullName>
    </submittedName>
</protein>
<dbReference type="InterPro" id="IPR016187">
    <property type="entry name" value="CTDL_fold"/>
</dbReference>
<sequence>MRRQAGWVALLLAAALLAACDSEPSAPPGLALYVDAGADPEAWVRIPAGPFGMGRDEAGVDVAEYEIMVTPVTNAQYARYLEEALKAGTVRLEGGAVMGPYPGDAFSGAKHEKEYPAGDYLHIVLDDPASRIRLEGGTLVVKAGYENHPATMVSWFGARAYCEAAGGRLPTEAEWEKAARGTDGRPYPWGDGIAPERANYDHSRDPFETREGYSDTTPVGFYNGRRYGEFQTEDSASPYGLYDMAGNVAQWTADVYPMTHYRFLRGGSKASYGYDLRVWSRNSAEPEYVSPSVGFRCVRSPEGS</sequence>
<evidence type="ECO:0000259" key="2">
    <source>
        <dbReference type="Pfam" id="PF03781"/>
    </source>
</evidence>
<evidence type="ECO:0000313" key="4">
    <source>
        <dbReference type="Proteomes" id="UP001519289"/>
    </source>
</evidence>
<reference evidence="3 4" key="1">
    <citation type="submission" date="2021-03" db="EMBL/GenBank/DDBJ databases">
        <title>Genomic Encyclopedia of Type Strains, Phase IV (KMG-IV): sequencing the most valuable type-strain genomes for metagenomic binning, comparative biology and taxonomic classification.</title>
        <authorList>
            <person name="Goeker M."/>
        </authorList>
    </citation>
    <scope>NUCLEOTIDE SEQUENCE [LARGE SCALE GENOMIC DNA]</scope>
    <source>
        <strain evidence="3 4">DSM 27138</strain>
    </source>
</reference>
<name>A0ABS4JP34_9FIRM</name>
<keyword evidence="4" id="KW-1185">Reference proteome</keyword>
<dbReference type="InterPro" id="IPR005532">
    <property type="entry name" value="SUMF_dom"/>
</dbReference>
<proteinExistence type="predicted"/>
<dbReference type="PANTHER" id="PTHR23150">
    <property type="entry name" value="SULFATASE MODIFYING FACTOR 1, 2"/>
    <property type="match status" value="1"/>
</dbReference>
<dbReference type="InterPro" id="IPR051043">
    <property type="entry name" value="Sulfatase_Mod_Factor_Kinase"/>
</dbReference>